<dbReference type="EMBL" id="AP019416">
    <property type="protein sequence ID" value="BBI54020.1"/>
    <property type="molecule type" value="Genomic_DNA"/>
</dbReference>
<keyword evidence="3" id="KW-1185">Reference proteome</keyword>
<dbReference type="Proteomes" id="UP000289555">
    <property type="component" value="Chromosome"/>
</dbReference>
<evidence type="ECO:0000313" key="2">
    <source>
        <dbReference type="EMBL" id="BBI54020.1"/>
    </source>
</evidence>
<keyword evidence="1" id="KW-0472">Membrane</keyword>
<evidence type="ECO:0000313" key="3">
    <source>
        <dbReference type="Proteomes" id="UP000289555"/>
    </source>
</evidence>
<organism evidence="2 3">
    <name type="scientific">Vreelandella olivaria</name>
    <dbReference type="NCBI Taxonomy" id="390919"/>
    <lineage>
        <taxon>Bacteria</taxon>
        <taxon>Pseudomonadati</taxon>
        <taxon>Pseudomonadota</taxon>
        <taxon>Gammaproteobacteria</taxon>
        <taxon>Oceanospirillales</taxon>
        <taxon>Halomonadaceae</taxon>
        <taxon>Vreelandella</taxon>
    </lineage>
</organism>
<feature type="transmembrane region" description="Helical" evidence="1">
    <location>
        <begin position="39"/>
        <end position="58"/>
    </location>
</feature>
<protein>
    <submittedName>
        <fullName evidence="2">Uncharacterized protein</fullName>
    </submittedName>
</protein>
<name>A0ABM7GTL1_9GAMM</name>
<keyword evidence="1" id="KW-0812">Transmembrane</keyword>
<gene>
    <name evidence="2" type="ORF">HORIV_64410</name>
</gene>
<sequence>MDTILAAVSDAFTWQALLAIVIGTWAGIIIGGLPGLGSVVGLTIFLPLPLAWTLLPVWRC</sequence>
<feature type="transmembrane region" description="Helical" evidence="1">
    <location>
        <begin position="12"/>
        <end position="33"/>
    </location>
</feature>
<proteinExistence type="predicted"/>
<reference evidence="3" key="1">
    <citation type="journal article" date="2019" name="Microbiol. Resour. Announc.">
        <title>Complete Genome Sequence of Halomonas olivaria, a Moderately Halophilic Bacterium Isolated from Olive Processing Effluents, Obtained by Nanopore Sequencing.</title>
        <authorList>
            <person name="Nagata S."/>
            <person name="Ii K.M."/>
            <person name="Tsukimi T."/>
            <person name="Miura M.C."/>
            <person name="Galipon J."/>
            <person name="Arakawa K."/>
        </authorList>
    </citation>
    <scope>NUCLEOTIDE SEQUENCE [LARGE SCALE GENOMIC DNA]</scope>
    <source>
        <strain evidence="3">TYRC17</strain>
    </source>
</reference>
<evidence type="ECO:0000256" key="1">
    <source>
        <dbReference type="SAM" id="Phobius"/>
    </source>
</evidence>
<keyword evidence="1" id="KW-1133">Transmembrane helix</keyword>
<accession>A0ABM7GTL1</accession>